<feature type="domain" description="Luciferase-like" evidence="5">
    <location>
        <begin position="8"/>
        <end position="278"/>
    </location>
</feature>
<evidence type="ECO:0000256" key="3">
    <source>
        <dbReference type="ARBA" id="ARBA00023002"/>
    </source>
</evidence>
<evidence type="ECO:0000256" key="1">
    <source>
        <dbReference type="ARBA" id="ARBA00022630"/>
    </source>
</evidence>
<dbReference type="InterPro" id="IPR011251">
    <property type="entry name" value="Luciferase-like_dom"/>
</dbReference>
<gene>
    <name evidence="6" type="ordered locus">Afer_0791</name>
</gene>
<dbReference type="KEGG" id="afo:Afer_0791"/>
<evidence type="ECO:0000256" key="2">
    <source>
        <dbReference type="ARBA" id="ARBA00022643"/>
    </source>
</evidence>
<dbReference type="PANTHER" id="PTHR42847">
    <property type="entry name" value="ALKANESULFONATE MONOOXYGENASE"/>
    <property type="match status" value="1"/>
</dbReference>
<reference evidence="6 7" key="1">
    <citation type="journal article" date="2009" name="Stand. Genomic Sci.">
        <title>Complete genome sequence of Acidimicrobium ferrooxidans type strain (ICP).</title>
        <authorList>
            <person name="Clum A."/>
            <person name="Nolan M."/>
            <person name="Lang E."/>
            <person name="Glavina Del Rio T."/>
            <person name="Tice H."/>
            <person name="Copeland A."/>
            <person name="Cheng J.F."/>
            <person name="Lucas S."/>
            <person name="Chen F."/>
            <person name="Bruce D."/>
            <person name="Goodwin L."/>
            <person name="Pitluck S."/>
            <person name="Ivanova N."/>
            <person name="Mavrommatis K."/>
            <person name="Mikhailova N."/>
            <person name="Pati A."/>
            <person name="Chen A."/>
            <person name="Palaniappan K."/>
            <person name="Goker M."/>
            <person name="Spring S."/>
            <person name="Land M."/>
            <person name="Hauser L."/>
            <person name="Chang Y.J."/>
            <person name="Jeffries C.C."/>
            <person name="Chain P."/>
            <person name="Bristow J."/>
            <person name="Eisen J.A."/>
            <person name="Markowitz V."/>
            <person name="Hugenholtz P."/>
            <person name="Kyrpides N.C."/>
            <person name="Klenk H.P."/>
            <person name="Lapidus A."/>
        </authorList>
    </citation>
    <scope>NUCLEOTIDE SEQUENCE [LARGE SCALE GENOMIC DNA]</scope>
    <source>
        <strain evidence="7">DSM 10331 / JCM 15462 / NBRC 103882 / ICP</strain>
    </source>
</reference>
<keyword evidence="2" id="KW-0288">FMN</keyword>
<protein>
    <submittedName>
        <fullName evidence="6">Luciferase-like monooxygenase</fullName>
    </submittedName>
</protein>
<dbReference type="SUPFAM" id="SSF51679">
    <property type="entry name" value="Bacterial luciferase-like"/>
    <property type="match status" value="1"/>
</dbReference>
<name>C7LYD1_ACIFD</name>
<accession>C7LYD1</accession>
<dbReference type="Gene3D" id="3.20.20.30">
    <property type="entry name" value="Luciferase-like domain"/>
    <property type="match status" value="1"/>
</dbReference>
<keyword evidence="1" id="KW-0285">Flavoprotein</keyword>
<dbReference type="EMBL" id="CP001631">
    <property type="protein sequence ID" value="ACU53739.1"/>
    <property type="molecule type" value="Genomic_DNA"/>
</dbReference>
<evidence type="ECO:0000259" key="5">
    <source>
        <dbReference type="Pfam" id="PF00296"/>
    </source>
</evidence>
<keyword evidence="3" id="KW-0560">Oxidoreductase</keyword>
<dbReference type="PANTHER" id="PTHR42847:SF4">
    <property type="entry name" value="ALKANESULFONATE MONOOXYGENASE-RELATED"/>
    <property type="match status" value="1"/>
</dbReference>
<proteinExistence type="predicted"/>
<dbReference type="GO" id="GO:0046306">
    <property type="term" value="P:alkanesulfonate catabolic process"/>
    <property type="evidence" value="ECO:0007669"/>
    <property type="project" value="TreeGrafter"/>
</dbReference>
<dbReference type="eggNOG" id="COG2141">
    <property type="taxonomic scope" value="Bacteria"/>
</dbReference>
<dbReference type="STRING" id="525909.Afer_0791"/>
<dbReference type="GO" id="GO:0008726">
    <property type="term" value="F:alkanesulfonate monooxygenase activity"/>
    <property type="evidence" value="ECO:0007669"/>
    <property type="project" value="TreeGrafter"/>
</dbReference>
<dbReference type="AlphaFoldDB" id="C7LYD1"/>
<dbReference type="RefSeq" id="WP_015798228.1">
    <property type="nucleotide sequence ID" value="NC_013124.1"/>
</dbReference>
<keyword evidence="7" id="KW-1185">Reference proteome</keyword>
<organism evidence="6 7">
    <name type="scientific">Acidimicrobium ferrooxidans (strain DSM 10331 / JCM 15462 / NBRC 103882 / ICP)</name>
    <dbReference type="NCBI Taxonomy" id="525909"/>
    <lineage>
        <taxon>Bacteria</taxon>
        <taxon>Bacillati</taxon>
        <taxon>Actinomycetota</taxon>
        <taxon>Acidimicrobiia</taxon>
        <taxon>Acidimicrobiales</taxon>
        <taxon>Acidimicrobiaceae</taxon>
        <taxon>Acidimicrobium</taxon>
    </lineage>
</organism>
<dbReference type="OrthoDB" id="4288123at2"/>
<dbReference type="HOGENOM" id="CLU_027853_6_3_11"/>
<evidence type="ECO:0000313" key="7">
    <source>
        <dbReference type="Proteomes" id="UP000000771"/>
    </source>
</evidence>
<dbReference type="Pfam" id="PF00296">
    <property type="entry name" value="Bac_luciferase"/>
    <property type="match status" value="1"/>
</dbReference>
<dbReference type="InterPro" id="IPR036661">
    <property type="entry name" value="Luciferase-like_sf"/>
</dbReference>
<evidence type="ECO:0000256" key="4">
    <source>
        <dbReference type="ARBA" id="ARBA00023033"/>
    </source>
</evidence>
<evidence type="ECO:0000313" key="6">
    <source>
        <dbReference type="EMBL" id="ACU53739.1"/>
    </source>
</evidence>
<dbReference type="InterPro" id="IPR050172">
    <property type="entry name" value="SsuD_RutA_monooxygenase"/>
</dbReference>
<sequence length="307" mass="32646">MTRPHFVVQLGASTQLAELPALLASIEAAGYDGVSFPDHIEERTAPIASVALAAAASRRLTVAALVMNNDLRHPAIIAAEFATIASAFPGRIALGLGAGWQRSDFDHLGARFDVAAARVDRLAEALAIVDRLRSHGEVTFHGRAYQLNGFRLPMGAAGFELVAGGGGPRVLTLAARYADVVSVNPSLARPDSRRAVADQLSAASYRRKLAKVREAAALADRSPRIQLRTAFVHLGNDAASVVRDLSRAYNVDVADALAMPAVLIGTAAEVAEKIQAVSETLGVDEWVVHEPEREAFGEVIELLEQNH</sequence>
<keyword evidence="4 6" id="KW-0503">Monooxygenase</keyword>
<dbReference type="Proteomes" id="UP000000771">
    <property type="component" value="Chromosome"/>
</dbReference>